<proteinExistence type="predicted"/>
<evidence type="ECO:0000256" key="1">
    <source>
        <dbReference type="SAM" id="Coils"/>
    </source>
</evidence>
<sequence>MPIRLTQCDNCPAQFRVKEFNKQFIGMYKDKPVFHWNYVCPVCNHVHTVRNYNEFVNTYFDKVISMEFSLLLNRKDEEKYKKLSDEYKIAKDELEKVNEEVRTYLFIKVNKCQ</sequence>
<dbReference type="EMBL" id="PGVE01000048">
    <property type="protein sequence ID" value="PLS04034.1"/>
    <property type="molecule type" value="Genomic_DNA"/>
</dbReference>
<evidence type="ECO:0000313" key="3">
    <source>
        <dbReference type="Proteomes" id="UP000234950"/>
    </source>
</evidence>
<name>A0A2N5HES2_9BACI</name>
<dbReference type="AlphaFoldDB" id="A0A2N5HES2"/>
<keyword evidence="1" id="KW-0175">Coiled coil</keyword>
<organism evidence="2 3">
    <name type="scientific">Neobacillus cucumis</name>
    <dbReference type="NCBI Taxonomy" id="1740721"/>
    <lineage>
        <taxon>Bacteria</taxon>
        <taxon>Bacillati</taxon>
        <taxon>Bacillota</taxon>
        <taxon>Bacilli</taxon>
        <taxon>Bacillales</taxon>
        <taxon>Bacillaceae</taxon>
        <taxon>Neobacillus</taxon>
    </lineage>
</organism>
<keyword evidence="3" id="KW-1185">Reference proteome</keyword>
<accession>A0A2N5HES2</accession>
<gene>
    <name evidence="2" type="ORF">CVD27_12810</name>
</gene>
<dbReference type="RefSeq" id="WP_101648298.1">
    <property type="nucleotide sequence ID" value="NZ_PGVE01000048.1"/>
</dbReference>
<protein>
    <submittedName>
        <fullName evidence="2">Uncharacterized protein</fullName>
    </submittedName>
</protein>
<feature type="coiled-coil region" evidence="1">
    <location>
        <begin position="73"/>
        <end position="100"/>
    </location>
</feature>
<comment type="caution">
    <text evidence="2">The sequence shown here is derived from an EMBL/GenBank/DDBJ whole genome shotgun (WGS) entry which is preliminary data.</text>
</comment>
<dbReference type="Proteomes" id="UP000234950">
    <property type="component" value="Unassembled WGS sequence"/>
</dbReference>
<reference evidence="2 3" key="1">
    <citation type="submission" date="2017-11" db="EMBL/GenBank/DDBJ databases">
        <title>Comparitive Functional Genomics of Dry Heat Resistant strains isolated from the Viking Spacecraft.</title>
        <authorList>
            <person name="Seuylemezian A."/>
            <person name="Cooper K."/>
            <person name="Vaishampayan P."/>
        </authorList>
    </citation>
    <scope>NUCLEOTIDE SEQUENCE [LARGE SCALE GENOMIC DNA]</scope>
    <source>
        <strain evidence="2 3">V32-6</strain>
    </source>
</reference>
<evidence type="ECO:0000313" key="2">
    <source>
        <dbReference type="EMBL" id="PLS04034.1"/>
    </source>
</evidence>